<dbReference type="Gene3D" id="3.40.50.150">
    <property type="entry name" value="Vaccinia Virus protein VP39"/>
    <property type="match status" value="1"/>
</dbReference>
<reference evidence="1 2" key="1">
    <citation type="submission" date="2015-07" db="EMBL/GenBank/DDBJ databases">
        <title>High-quality draft genome sequence of Oceanobacillus caeni HM6, a bacillus isolated from a human feces.</title>
        <authorList>
            <person name="Kumar J."/>
            <person name="Verma M.K."/>
            <person name="Pandey R."/>
            <person name="Bhambi M."/>
            <person name="Chauhan N."/>
        </authorList>
    </citation>
    <scope>NUCLEOTIDE SEQUENCE [LARGE SCALE GENOMIC DNA]</scope>
    <source>
        <strain evidence="1 2">HM6</strain>
    </source>
</reference>
<proteinExistence type="predicted"/>
<dbReference type="SUPFAM" id="SSF53335">
    <property type="entry name" value="S-adenosyl-L-methionine-dependent methyltransferases"/>
    <property type="match status" value="1"/>
</dbReference>
<dbReference type="GO" id="GO:0032259">
    <property type="term" value="P:methylation"/>
    <property type="evidence" value="ECO:0007669"/>
    <property type="project" value="UniProtKB-KW"/>
</dbReference>
<dbReference type="RefSeq" id="WP_060668420.1">
    <property type="nucleotide sequence ID" value="NZ_LGTK01000025.1"/>
</dbReference>
<evidence type="ECO:0000313" key="1">
    <source>
        <dbReference type="EMBL" id="KPH75191.1"/>
    </source>
</evidence>
<keyword evidence="2" id="KW-1185">Reference proteome</keyword>
<sequence length="205" mass="25158">MKEYYYDKLLNIKTQDHKNAYTNGNTIHYHPYEPTPYDVLELLFTIYPVKQTDYIVDFGCGLGRLNFYIHYFYHSSIIGVERNEEFYKKAIDNKNHYMAKTKRKSDKMFFLNCLAEEYEIKKEDNRFYFFNPFSINIFRKVVKNILVSFEQKKREVDIILYYPHDDYIFFLENETLFELISEIKIPKMYDKDPYERILIYRLNKC</sequence>
<name>A0ABR5MJD3_9BACI</name>
<dbReference type="Proteomes" id="UP000037854">
    <property type="component" value="Unassembled WGS sequence"/>
</dbReference>
<accession>A0ABR5MJD3</accession>
<protein>
    <submittedName>
        <fullName evidence="1">SAM-dependent methyltransferase</fullName>
    </submittedName>
</protein>
<dbReference type="EMBL" id="LGTK01000025">
    <property type="protein sequence ID" value="KPH75191.1"/>
    <property type="molecule type" value="Genomic_DNA"/>
</dbReference>
<dbReference type="InterPro" id="IPR029063">
    <property type="entry name" value="SAM-dependent_MTases_sf"/>
</dbReference>
<keyword evidence="1" id="KW-0808">Transferase</keyword>
<comment type="caution">
    <text evidence="1">The sequence shown here is derived from an EMBL/GenBank/DDBJ whole genome shotgun (WGS) entry which is preliminary data.</text>
</comment>
<keyword evidence="1" id="KW-0489">Methyltransferase</keyword>
<organism evidence="1 2">
    <name type="scientific">Oceanobacillus caeni</name>
    <dbReference type="NCBI Taxonomy" id="405946"/>
    <lineage>
        <taxon>Bacteria</taxon>
        <taxon>Bacillati</taxon>
        <taxon>Bacillota</taxon>
        <taxon>Bacilli</taxon>
        <taxon>Bacillales</taxon>
        <taxon>Bacillaceae</taxon>
        <taxon>Oceanobacillus</taxon>
    </lineage>
</organism>
<evidence type="ECO:0000313" key="2">
    <source>
        <dbReference type="Proteomes" id="UP000037854"/>
    </source>
</evidence>
<gene>
    <name evidence="1" type="ORF">AFL42_08905</name>
</gene>
<dbReference type="GO" id="GO:0008168">
    <property type="term" value="F:methyltransferase activity"/>
    <property type="evidence" value="ECO:0007669"/>
    <property type="project" value="UniProtKB-KW"/>
</dbReference>